<sequence>MSAAARLRYTLVAGVTAVVIGAGFAAVGISKQADAGSTVPSAADQPLPGSSLPEVTDEPLVDLGSPSPSVSVTPSPSPSVSKTASAKPSPSRTSRSARASRTPTAAPTAPRTGDAILDAVLARINEARVEEGLGILTLDANLSKAAALHTQLMIDGCGLEHQCPGESGLGARFTAAGVTWRAAGENIGFGSSGASDAQIIRAANGLTDSMLAEVPPNDGHRKNLLSTTFKRIGLSVVRDGNGRTWMTQDFVN</sequence>
<dbReference type="EMBL" id="BOMV01000001">
    <property type="protein sequence ID" value="GIE92542.1"/>
    <property type="molecule type" value="Genomic_DNA"/>
</dbReference>
<evidence type="ECO:0000313" key="4">
    <source>
        <dbReference type="Proteomes" id="UP000636960"/>
    </source>
</evidence>
<dbReference type="CDD" id="cd05379">
    <property type="entry name" value="CAP_bacterial"/>
    <property type="match status" value="1"/>
</dbReference>
<organism evidence="3 4">
    <name type="scientific">Paractinoplanes rishiriensis</name>
    <dbReference type="NCBI Taxonomy" id="1050105"/>
    <lineage>
        <taxon>Bacteria</taxon>
        <taxon>Bacillati</taxon>
        <taxon>Actinomycetota</taxon>
        <taxon>Actinomycetes</taxon>
        <taxon>Micromonosporales</taxon>
        <taxon>Micromonosporaceae</taxon>
        <taxon>Paractinoplanes</taxon>
    </lineage>
</organism>
<dbReference type="Gene3D" id="3.40.33.10">
    <property type="entry name" value="CAP"/>
    <property type="match status" value="1"/>
</dbReference>
<accession>A0A919MYI2</accession>
<dbReference type="InterPro" id="IPR014044">
    <property type="entry name" value="CAP_dom"/>
</dbReference>
<feature type="domain" description="SCP" evidence="2">
    <location>
        <begin position="121"/>
        <end position="250"/>
    </location>
</feature>
<gene>
    <name evidence="3" type="ORF">Ari01nite_00070</name>
</gene>
<evidence type="ECO:0000313" key="3">
    <source>
        <dbReference type="EMBL" id="GIE92542.1"/>
    </source>
</evidence>
<dbReference type="RefSeq" id="WP_239162395.1">
    <property type="nucleotide sequence ID" value="NZ_BOMV01000001.1"/>
</dbReference>
<feature type="region of interest" description="Disordered" evidence="1">
    <location>
        <begin position="36"/>
        <end position="111"/>
    </location>
</feature>
<name>A0A919MYI2_9ACTN</name>
<dbReference type="Proteomes" id="UP000636960">
    <property type="component" value="Unassembled WGS sequence"/>
</dbReference>
<dbReference type="AlphaFoldDB" id="A0A919MYI2"/>
<dbReference type="SUPFAM" id="SSF55797">
    <property type="entry name" value="PR-1-like"/>
    <property type="match status" value="1"/>
</dbReference>
<dbReference type="PANTHER" id="PTHR31157:SF1">
    <property type="entry name" value="SCP DOMAIN-CONTAINING PROTEIN"/>
    <property type="match status" value="1"/>
</dbReference>
<protein>
    <recommendedName>
        <fullName evidence="2">SCP domain-containing protein</fullName>
    </recommendedName>
</protein>
<dbReference type="Pfam" id="PF00188">
    <property type="entry name" value="CAP"/>
    <property type="match status" value="1"/>
</dbReference>
<comment type="caution">
    <text evidence="3">The sequence shown here is derived from an EMBL/GenBank/DDBJ whole genome shotgun (WGS) entry which is preliminary data.</text>
</comment>
<reference evidence="3" key="1">
    <citation type="submission" date="2021-01" db="EMBL/GenBank/DDBJ databases">
        <title>Whole genome shotgun sequence of Actinoplanes rishiriensis NBRC 108556.</title>
        <authorList>
            <person name="Komaki H."/>
            <person name="Tamura T."/>
        </authorList>
    </citation>
    <scope>NUCLEOTIDE SEQUENCE</scope>
    <source>
        <strain evidence="3">NBRC 108556</strain>
    </source>
</reference>
<evidence type="ECO:0000259" key="2">
    <source>
        <dbReference type="Pfam" id="PF00188"/>
    </source>
</evidence>
<evidence type="ECO:0000256" key="1">
    <source>
        <dbReference type="SAM" id="MobiDB-lite"/>
    </source>
</evidence>
<feature type="compositionally biased region" description="Low complexity" evidence="1">
    <location>
        <begin position="65"/>
        <end position="111"/>
    </location>
</feature>
<dbReference type="InterPro" id="IPR035940">
    <property type="entry name" value="CAP_sf"/>
</dbReference>
<keyword evidence="4" id="KW-1185">Reference proteome</keyword>
<proteinExistence type="predicted"/>
<dbReference type="PANTHER" id="PTHR31157">
    <property type="entry name" value="SCP DOMAIN-CONTAINING PROTEIN"/>
    <property type="match status" value="1"/>
</dbReference>